<dbReference type="InterPro" id="IPR016163">
    <property type="entry name" value="Ald_DH_C"/>
</dbReference>
<comment type="similarity">
    <text evidence="1">Belongs to the aldehyde dehydrogenase family.</text>
</comment>
<dbReference type="Proteomes" id="UP001224661">
    <property type="component" value="Unassembled WGS sequence"/>
</dbReference>
<reference evidence="5 6" key="1">
    <citation type="submission" date="2023-05" db="EMBL/GenBank/DDBJ databases">
        <title>Draft genome sequence of Streptomyces sp. B-S-A8 isolated from a cave soil in Thailand.</title>
        <authorList>
            <person name="Chamroensaksri N."/>
            <person name="Muangham S."/>
        </authorList>
    </citation>
    <scope>NUCLEOTIDE SEQUENCE [LARGE SCALE GENOMIC DNA]</scope>
    <source>
        <strain evidence="5 6">B-S-A8</strain>
    </source>
</reference>
<evidence type="ECO:0000256" key="3">
    <source>
        <dbReference type="ARBA" id="ARBA00023027"/>
    </source>
</evidence>
<proteinExistence type="inferred from homology"/>
<dbReference type="InterPro" id="IPR016161">
    <property type="entry name" value="Ald_DH/histidinol_DH"/>
</dbReference>
<dbReference type="InterPro" id="IPR015590">
    <property type="entry name" value="Aldehyde_DH_dom"/>
</dbReference>
<gene>
    <name evidence="5" type="ORF">QIS99_24540</name>
</gene>
<feature type="domain" description="Aldehyde dehydrogenase" evidence="4">
    <location>
        <begin position="36"/>
        <end position="223"/>
    </location>
</feature>
<dbReference type="SUPFAM" id="SSF53720">
    <property type="entry name" value="ALDH-like"/>
    <property type="match status" value="1"/>
</dbReference>
<dbReference type="Gene3D" id="3.40.605.10">
    <property type="entry name" value="Aldehyde Dehydrogenase, Chain A, domain 1"/>
    <property type="match status" value="1"/>
</dbReference>
<accession>A0ABT6RYD7</accession>
<evidence type="ECO:0000256" key="2">
    <source>
        <dbReference type="ARBA" id="ARBA00023002"/>
    </source>
</evidence>
<dbReference type="Gene3D" id="3.40.309.10">
    <property type="entry name" value="Aldehyde Dehydrogenase, Chain A, domain 2"/>
    <property type="match status" value="1"/>
</dbReference>
<dbReference type="PANTHER" id="PTHR43720:SF2">
    <property type="entry name" value="2-AMINOMUCONIC SEMIALDEHYDE DEHYDROGENASE"/>
    <property type="match status" value="1"/>
</dbReference>
<dbReference type="PANTHER" id="PTHR43720">
    <property type="entry name" value="2-AMINOMUCONIC SEMIALDEHYDE DEHYDROGENASE"/>
    <property type="match status" value="1"/>
</dbReference>
<dbReference type="EMBL" id="JASCIR010000026">
    <property type="protein sequence ID" value="MDI3389340.1"/>
    <property type="molecule type" value="Genomic_DNA"/>
</dbReference>
<dbReference type="InterPro" id="IPR016162">
    <property type="entry name" value="Ald_DH_N"/>
</dbReference>
<dbReference type="RefSeq" id="WP_282515805.1">
    <property type="nucleotide sequence ID" value="NZ_JASCIR010000026.1"/>
</dbReference>
<evidence type="ECO:0000256" key="1">
    <source>
        <dbReference type="ARBA" id="ARBA00009986"/>
    </source>
</evidence>
<keyword evidence="3" id="KW-0520">NAD</keyword>
<sequence>MSQPPTATAKRLPAVPSWVGAEPTWSARPAELSGCRGEPVATVDHASRLVQQRMVNRAKAAVPALQSIDDDEWFALFRRAAEIVRHRVEGGALTAELAALSSACGLPVRRAARGILAVVDQMLRLDDIMAVQSLDGTTSPYRTGQTGRGWSWLPAGRTAMVRVPANFPTIAIEWLQVLASRRPTLVSTSKHDPFVAAIFVEALYEAGLPDGAVSICHDSAETFHRLADQVIWPGEQYPPGLDPTKLKLYHFGRSKAVLPEDPGDEAWTRLARLAFQGCGRLCTNVSSIAVPWSAQEAAESLAAKFAEFPVLPLADPAANIPAFTDPDDWNYVAKLVEREIAAGAEDVTARLTDVPLRVELDGTRFLRPTVLRVQPDSPLVRVELPFPFVTVTEVPRAELAHACRDSLIVSLTGKDDELLDLLVAEPSITKVFHGEQFDRGYDPIDPQEGYLADFLFQKKPVLPH</sequence>
<keyword evidence="6" id="KW-1185">Reference proteome</keyword>
<comment type="caution">
    <text evidence="5">The sequence shown here is derived from an EMBL/GenBank/DDBJ whole genome shotgun (WGS) entry which is preliminary data.</text>
</comment>
<protein>
    <submittedName>
        <fullName evidence="5">Aldehyde dehydrogenase family protein</fullName>
    </submittedName>
</protein>
<organism evidence="5 6">
    <name type="scientific">Streptomyces solicavernae</name>
    <dbReference type="NCBI Taxonomy" id="3043614"/>
    <lineage>
        <taxon>Bacteria</taxon>
        <taxon>Bacillati</taxon>
        <taxon>Actinomycetota</taxon>
        <taxon>Actinomycetes</taxon>
        <taxon>Kitasatosporales</taxon>
        <taxon>Streptomycetaceae</taxon>
        <taxon>Streptomyces</taxon>
    </lineage>
</organism>
<keyword evidence="2" id="KW-0560">Oxidoreductase</keyword>
<evidence type="ECO:0000313" key="6">
    <source>
        <dbReference type="Proteomes" id="UP001224661"/>
    </source>
</evidence>
<evidence type="ECO:0000313" key="5">
    <source>
        <dbReference type="EMBL" id="MDI3389340.1"/>
    </source>
</evidence>
<evidence type="ECO:0000259" key="4">
    <source>
        <dbReference type="Pfam" id="PF00171"/>
    </source>
</evidence>
<name>A0ABT6RYD7_9ACTN</name>
<dbReference type="Pfam" id="PF00171">
    <property type="entry name" value="Aldedh"/>
    <property type="match status" value="2"/>
</dbReference>
<feature type="domain" description="Aldehyde dehydrogenase" evidence="4">
    <location>
        <begin position="264"/>
        <end position="398"/>
    </location>
</feature>